<comment type="similarity">
    <text evidence="1">Belongs to the carbohydrate kinase PfkB family.</text>
</comment>
<dbReference type="EMBL" id="CP102453">
    <property type="protein sequence ID" value="UUX34407.1"/>
    <property type="molecule type" value="Genomic_DNA"/>
</dbReference>
<evidence type="ECO:0000256" key="3">
    <source>
        <dbReference type="ARBA" id="ARBA00022777"/>
    </source>
</evidence>
<dbReference type="Gene3D" id="3.40.1190.20">
    <property type="match status" value="1"/>
</dbReference>
<dbReference type="InterPro" id="IPR052700">
    <property type="entry name" value="Carb_kinase_PfkB-like"/>
</dbReference>
<dbReference type="Proteomes" id="UP001315967">
    <property type="component" value="Chromosome"/>
</dbReference>
<dbReference type="InterPro" id="IPR011611">
    <property type="entry name" value="PfkB_dom"/>
</dbReference>
<keyword evidence="6" id="KW-1185">Reference proteome</keyword>
<dbReference type="RefSeq" id="WP_313793910.1">
    <property type="nucleotide sequence ID" value="NZ_CP102453.1"/>
</dbReference>
<feature type="domain" description="Carbohydrate kinase PfkB" evidence="4">
    <location>
        <begin position="4"/>
        <end position="310"/>
    </location>
</feature>
<evidence type="ECO:0000256" key="2">
    <source>
        <dbReference type="ARBA" id="ARBA00022679"/>
    </source>
</evidence>
<accession>A0ABY5P6P9</accession>
<reference evidence="5 6" key="1">
    <citation type="submission" date="2022-08" db="EMBL/GenBank/DDBJ databases">
        <title>Aerococcaceae sp. nov isolated from spoiled eye mask.</title>
        <authorList>
            <person name="Zhou G."/>
            <person name="Xie X.-B."/>
            <person name="Shi Q.-S."/>
            <person name="Wang Y.-S."/>
            <person name="Wen X."/>
            <person name="Peng H."/>
            <person name="Yang X.-J."/>
            <person name="Tao H.-B."/>
            <person name="Huang X.-M."/>
        </authorList>
    </citation>
    <scope>NUCLEOTIDE SEQUENCE [LARGE SCALE GENOMIC DNA]</scope>
    <source>
        <strain evidence="6">DM20194951</strain>
    </source>
</reference>
<keyword evidence="3 5" id="KW-0418">Kinase</keyword>
<dbReference type="InterPro" id="IPR029056">
    <property type="entry name" value="Ribokinase-like"/>
</dbReference>
<name>A0ABY5P6P9_9LACT</name>
<keyword evidence="2" id="KW-0808">Transferase</keyword>
<sequence length="332" mass="36143">MEENILCVGESLVRLSTQLGTHFTNTTQLDVHYGGAEANVAVNLSILGHKTTYFTKVADNSLGHSAIQHAQKYGVDTSAVIYGGDRVGLYFLETGAGPRAASVIYDRAHSAFSQIQLADVDVDALLDGKSMLHITGITAAISEEARQLTLALIKTARAKGILINFDVNYRAKLWSIEACGEFVRDVLPYVDYLSAGVLDAVNFIGIEAVDGESLAYYYQKISEMYPNIRAIYATTRKVHSATRNDLQGNLWVDKQLFISKNYSIDYIVDRVGGGDAFAAGVLHGLINNAAPDYVINFATAFSVLKHSIHGDVAPFTIAEAERMMTHNAAVDR</sequence>
<dbReference type="GO" id="GO:0016301">
    <property type="term" value="F:kinase activity"/>
    <property type="evidence" value="ECO:0007669"/>
    <property type="project" value="UniProtKB-KW"/>
</dbReference>
<gene>
    <name evidence="5" type="ORF">NRE15_01805</name>
</gene>
<dbReference type="SUPFAM" id="SSF53613">
    <property type="entry name" value="Ribokinase-like"/>
    <property type="match status" value="1"/>
</dbReference>
<proteinExistence type="inferred from homology"/>
<dbReference type="PANTHER" id="PTHR43320:SF2">
    <property type="entry name" value="2-DEHYDRO-3-DEOXYGLUCONOKINASE_2-DEHYDRO-3-DEOXYGALACTONOKINASE"/>
    <property type="match status" value="1"/>
</dbReference>
<evidence type="ECO:0000313" key="6">
    <source>
        <dbReference type="Proteomes" id="UP001315967"/>
    </source>
</evidence>
<protein>
    <submittedName>
        <fullName evidence="5">Sugar kinase</fullName>
    </submittedName>
</protein>
<dbReference type="PANTHER" id="PTHR43320">
    <property type="entry name" value="SUGAR KINASE"/>
    <property type="match status" value="1"/>
</dbReference>
<dbReference type="CDD" id="cd01166">
    <property type="entry name" value="KdgK"/>
    <property type="match status" value="1"/>
</dbReference>
<dbReference type="Pfam" id="PF00294">
    <property type="entry name" value="PfkB"/>
    <property type="match status" value="1"/>
</dbReference>
<organism evidence="5 6">
    <name type="scientific">Fundicoccus culcitae</name>
    <dbReference type="NCBI Taxonomy" id="2969821"/>
    <lineage>
        <taxon>Bacteria</taxon>
        <taxon>Bacillati</taxon>
        <taxon>Bacillota</taxon>
        <taxon>Bacilli</taxon>
        <taxon>Lactobacillales</taxon>
        <taxon>Aerococcaceae</taxon>
        <taxon>Fundicoccus</taxon>
    </lineage>
</organism>
<evidence type="ECO:0000259" key="4">
    <source>
        <dbReference type="Pfam" id="PF00294"/>
    </source>
</evidence>
<evidence type="ECO:0000313" key="5">
    <source>
        <dbReference type="EMBL" id="UUX34407.1"/>
    </source>
</evidence>
<evidence type="ECO:0000256" key="1">
    <source>
        <dbReference type="ARBA" id="ARBA00010688"/>
    </source>
</evidence>